<proteinExistence type="predicted"/>
<dbReference type="RefSeq" id="WP_190117877.1">
    <property type="nucleotide sequence ID" value="NZ_BMVR01000009.1"/>
</dbReference>
<dbReference type="PANTHER" id="PTHR33495:SF2">
    <property type="entry name" value="ANTI-SIGMA FACTOR ANTAGONIST TM_1081-RELATED"/>
    <property type="match status" value="1"/>
</dbReference>
<dbReference type="SUPFAM" id="SSF52091">
    <property type="entry name" value="SpoIIaa-like"/>
    <property type="match status" value="1"/>
</dbReference>
<dbReference type="CDD" id="cd07043">
    <property type="entry name" value="STAS_anti-anti-sigma_factors"/>
    <property type="match status" value="1"/>
</dbReference>
<dbReference type="Proteomes" id="UP000634780">
    <property type="component" value="Unassembled WGS sequence"/>
</dbReference>
<dbReference type="Gene3D" id="3.30.750.24">
    <property type="entry name" value="STAS domain"/>
    <property type="match status" value="1"/>
</dbReference>
<dbReference type="EMBL" id="JAEKOZ010000001">
    <property type="protein sequence ID" value="MBJ3805762.1"/>
    <property type="molecule type" value="Genomic_DNA"/>
</dbReference>
<keyword evidence="3" id="KW-1185">Reference proteome</keyword>
<dbReference type="InterPro" id="IPR002645">
    <property type="entry name" value="STAS_dom"/>
</dbReference>
<evidence type="ECO:0000313" key="2">
    <source>
        <dbReference type="EMBL" id="MBJ3805762.1"/>
    </source>
</evidence>
<gene>
    <name evidence="2" type="ORF">JGB26_01250</name>
</gene>
<feature type="domain" description="STAS" evidence="1">
    <location>
        <begin position="13"/>
        <end position="112"/>
    </location>
</feature>
<dbReference type="Pfam" id="PF01740">
    <property type="entry name" value="STAS"/>
    <property type="match status" value="1"/>
</dbReference>
<organism evidence="2 3">
    <name type="scientific">Streptomyces flavofungini</name>
    <dbReference type="NCBI Taxonomy" id="68200"/>
    <lineage>
        <taxon>Bacteria</taxon>
        <taxon>Bacillati</taxon>
        <taxon>Actinomycetota</taxon>
        <taxon>Actinomycetes</taxon>
        <taxon>Kitasatosporales</taxon>
        <taxon>Streptomycetaceae</taxon>
        <taxon>Streptomyces</taxon>
    </lineage>
</organism>
<comment type="caution">
    <text evidence="2">The sequence shown here is derived from an EMBL/GenBank/DDBJ whole genome shotgun (WGS) entry which is preliminary data.</text>
</comment>
<reference evidence="2 3" key="1">
    <citation type="submission" date="2020-12" db="EMBL/GenBank/DDBJ databases">
        <title>Streptomyces typhae sp. nov., a novel endophytic actinomycete isolated from the root of cattail pollen (Typha angustifolia L.).</title>
        <authorList>
            <person name="Peng C."/>
            <person name="Liu C."/>
        </authorList>
    </citation>
    <scope>NUCLEOTIDE SEQUENCE [LARGE SCALE GENOMIC DNA]</scope>
    <source>
        <strain evidence="2 3">JCM 4753</strain>
    </source>
</reference>
<evidence type="ECO:0000259" key="1">
    <source>
        <dbReference type="PROSITE" id="PS50801"/>
    </source>
</evidence>
<evidence type="ECO:0000313" key="3">
    <source>
        <dbReference type="Proteomes" id="UP000634780"/>
    </source>
</evidence>
<dbReference type="InterPro" id="IPR036513">
    <property type="entry name" value="STAS_dom_sf"/>
</dbReference>
<name>A0ABS0WXV2_9ACTN</name>
<accession>A0ABS0WXV2</accession>
<dbReference type="PROSITE" id="PS50801">
    <property type="entry name" value="STAS"/>
    <property type="match status" value="1"/>
</dbReference>
<dbReference type="PANTHER" id="PTHR33495">
    <property type="entry name" value="ANTI-SIGMA FACTOR ANTAGONIST TM_1081-RELATED-RELATED"/>
    <property type="match status" value="1"/>
</dbReference>
<sequence length="128" mass="14327">MGPHPALFEECQVVRMEGELDLTTAPDLTRALERARDRSTGRLFLIVDLSRVTFMDGSVLTPLCTAWEDCRRRLGWIRLVHTGPGTSLVLRASGLADRFPRYASTRDAWWGVPADRAERHPAAADRPA</sequence>
<protein>
    <submittedName>
        <fullName evidence="2">STAS domain-containing protein</fullName>
    </submittedName>
</protein>